<feature type="signal peptide" evidence="15">
    <location>
        <begin position="1"/>
        <end position="21"/>
    </location>
</feature>
<keyword evidence="10" id="KW-0413">Isomerase</keyword>
<dbReference type="InterPro" id="IPR011013">
    <property type="entry name" value="Gal_mutarotase_sf_dom"/>
</dbReference>
<evidence type="ECO:0000256" key="8">
    <source>
        <dbReference type="ARBA" id="ARBA00022490"/>
    </source>
</evidence>
<dbReference type="Pfam" id="PF01263">
    <property type="entry name" value="Aldose_epim"/>
    <property type="match status" value="1"/>
</dbReference>
<sequence>MARSSVLLCLILLVTLGVVISVTFADNIEVKSKDLESSKKDKKVDHDSKGGEKVDGASSDDEENDKKDKKKGHDVHKKDNQHENKDKDDEKKHVDKKKSVGHDKDDDDEKKHKDKKKDGHNDDDDDDTDDDTDDDDDDDDEDEVDGDDNEKENIGLYELKKGNLTIKFTNWGASIMSLHFPDKNGKMDDIVLGYDSVKSYKTDKVYFGATVGRVANRIGNAKFKLNGKEYKTSANDGKNTLHGGKKGFGDVVWAVAKHKYDGKKPHIVFTYTSPDGDQGFPGELNVTVTYKLVKDNELSVVMEAKPIDKATPVNLAHHSYWNLGGHNSGDILSEEIQILGSSYTPVDGELIPTGKITPVKGTAYDFLQLRPIKDNMKDLKTGYDINYCLDGKAKKMRKIVELVDKKSGRKMELSGNQPGLQFYTGGMLKDIKGKNGAVYQAFGGLCLETQSYPDALNHPKFPSQIVEPGKKYKHTMLFKFSIVS</sequence>
<dbReference type="GO" id="GO:0004034">
    <property type="term" value="F:aldose 1-epimerase activity"/>
    <property type="evidence" value="ECO:0007669"/>
    <property type="project" value="UniProtKB-EC"/>
</dbReference>
<dbReference type="Gramene" id="fgenesh2_kg.6__1489__AT5G15140.1">
    <property type="protein sequence ID" value="fgenesh2_kg.6__1489__AT5G15140.1"/>
    <property type="gene ID" value="fgenesh2_kg.6__1489__AT5G15140.1"/>
</dbReference>
<comment type="subunit">
    <text evidence="5">Monomer.</text>
</comment>
<dbReference type="GO" id="GO:0005737">
    <property type="term" value="C:cytoplasm"/>
    <property type="evidence" value="ECO:0007669"/>
    <property type="project" value="UniProtKB-SubCell"/>
</dbReference>
<protein>
    <recommendedName>
        <fullName evidence="7">Galactose mutarotase</fullName>
        <ecNumber evidence="6">5.1.3.3</ecNumber>
    </recommendedName>
    <alternativeName>
        <fullName evidence="12">Aldose 1-epimerase</fullName>
    </alternativeName>
</protein>
<feature type="compositionally biased region" description="Basic and acidic residues" evidence="14">
    <location>
        <begin position="76"/>
        <end position="104"/>
    </location>
</feature>
<keyword evidence="8" id="KW-0963">Cytoplasm</keyword>
<dbReference type="CDD" id="cd09019">
    <property type="entry name" value="galactose_mutarotase_like"/>
    <property type="match status" value="1"/>
</dbReference>
<evidence type="ECO:0000256" key="7">
    <source>
        <dbReference type="ARBA" id="ARBA00021023"/>
    </source>
</evidence>
<dbReference type="GO" id="GO:0030246">
    <property type="term" value="F:carbohydrate binding"/>
    <property type="evidence" value="ECO:0007669"/>
    <property type="project" value="InterPro"/>
</dbReference>
<keyword evidence="15" id="KW-0732">Signal</keyword>
<dbReference type="PANTHER" id="PTHR10091">
    <property type="entry name" value="ALDOSE-1-EPIMERASE"/>
    <property type="match status" value="1"/>
</dbReference>
<dbReference type="GO" id="GO:0006006">
    <property type="term" value="P:glucose metabolic process"/>
    <property type="evidence" value="ECO:0007669"/>
    <property type="project" value="TreeGrafter"/>
</dbReference>
<gene>
    <name evidence="16" type="ORF">ARALYDRAFT_488355</name>
</gene>
<keyword evidence="17" id="KW-1185">Reference proteome</keyword>
<feature type="chain" id="PRO_5003102801" description="Galactose mutarotase" evidence="15">
    <location>
        <begin position="22"/>
        <end position="484"/>
    </location>
</feature>
<dbReference type="PANTHER" id="PTHR10091:SF0">
    <property type="entry name" value="GALACTOSE MUTAROTASE"/>
    <property type="match status" value="1"/>
</dbReference>
<evidence type="ECO:0000256" key="6">
    <source>
        <dbReference type="ARBA" id="ARBA00013185"/>
    </source>
</evidence>
<evidence type="ECO:0000256" key="11">
    <source>
        <dbReference type="ARBA" id="ARBA00023277"/>
    </source>
</evidence>
<keyword evidence="11" id="KW-0119">Carbohydrate metabolism</keyword>
<comment type="subcellular location">
    <subcellularLocation>
        <location evidence="3">Cytoplasm</location>
    </subcellularLocation>
</comment>
<comment type="catalytic activity">
    <reaction evidence="2">
        <text>alpha-D-galactose = beta-D-galactose</text>
        <dbReference type="Rhea" id="RHEA:28675"/>
        <dbReference type="ChEBI" id="CHEBI:27667"/>
        <dbReference type="ChEBI" id="CHEBI:28061"/>
        <dbReference type="EC" id="5.1.3.3"/>
    </reaction>
    <physiologicalReaction direction="right-to-left" evidence="2">
        <dbReference type="Rhea" id="RHEA:28677"/>
    </physiologicalReaction>
</comment>
<dbReference type="EMBL" id="GL348718">
    <property type="protein sequence ID" value="EFH47910.1"/>
    <property type="molecule type" value="Genomic_DNA"/>
</dbReference>
<evidence type="ECO:0000256" key="13">
    <source>
        <dbReference type="ARBA" id="ARBA00045743"/>
    </source>
</evidence>
<dbReference type="InterPro" id="IPR047215">
    <property type="entry name" value="Galactose_mutarotase-like"/>
</dbReference>
<feature type="compositionally biased region" description="Basic and acidic residues" evidence="14">
    <location>
        <begin position="30"/>
        <end position="55"/>
    </location>
</feature>
<dbReference type="KEGG" id="aly:9307720"/>
<comment type="function">
    <text evidence="13">Mutarotase that catalyzes the interconversion of beta-D-galactose and alpha-D-galactose during galactose metabolism. Beta-D-galactose is metabolized in the liver into glucose 1-phosphate, the primary metabolic fuel, by the action of four enzymes that constitute the Leloir pathway: GALM, GALK1 (galactokinase), GALT (galactose-1-phosphate uridylyltransferase) and GALE (UDP-galactose-4'-epimerase). Involved in the maintenance of the equilibrium between the beta- and alpha-anomers of galactose, therefore ensuring a sufficient supply of the alpha-anomer for GALK1. Also active on D-glucose although shows a preference for galactose over glucose.</text>
</comment>
<dbReference type="Proteomes" id="UP000008694">
    <property type="component" value="Unassembled WGS sequence"/>
</dbReference>
<evidence type="ECO:0000256" key="2">
    <source>
        <dbReference type="ARBA" id="ARBA00001712"/>
    </source>
</evidence>
<evidence type="ECO:0000256" key="9">
    <source>
        <dbReference type="ARBA" id="ARBA00022553"/>
    </source>
</evidence>
<evidence type="ECO:0000313" key="16">
    <source>
        <dbReference type="EMBL" id="EFH47910.1"/>
    </source>
</evidence>
<dbReference type="InterPro" id="IPR008183">
    <property type="entry name" value="Aldose_1/G6P_1-epimerase"/>
</dbReference>
<dbReference type="GO" id="GO:0033499">
    <property type="term" value="P:galactose catabolic process via UDP-galactose, Leloir pathway"/>
    <property type="evidence" value="ECO:0007669"/>
    <property type="project" value="TreeGrafter"/>
</dbReference>
<organism evidence="17">
    <name type="scientific">Arabidopsis lyrata subsp. lyrata</name>
    <name type="common">Lyre-leaved rock-cress</name>
    <dbReference type="NCBI Taxonomy" id="81972"/>
    <lineage>
        <taxon>Eukaryota</taxon>
        <taxon>Viridiplantae</taxon>
        <taxon>Streptophyta</taxon>
        <taxon>Embryophyta</taxon>
        <taxon>Tracheophyta</taxon>
        <taxon>Spermatophyta</taxon>
        <taxon>Magnoliopsida</taxon>
        <taxon>eudicotyledons</taxon>
        <taxon>Gunneridae</taxon>
        <taxon>Pentapetalae</taxon>
        <taxon>rosids</taxon>
        <taxon>malvids</taxon>
        <taxon>Brassicales</taxon>
        <taxon>Brassicaceae</taxon>
        <taxon>Camelineae</taxon>
        <taxon>Arabidopsis</taxon>
    </lineage>
</organism>
<evidence type="ECO:0000256" key="1">
    <source>
        <dbReference type="ARBA" id="ARBA00001614"/>
    </source>
</evidence>
<name>D7M6R8_ARALL</name>
<dbReference type="OrthoDB" id="274691at2759"/>
<dbReference type="NCBIfam" id="NF008277">
    <property type="entry name" value="PRK11055.1"/>
    <property type="match status" value="1"/>
</dbReference>
<dbReference type="EC" id="5.1.3.3" evidence="6"/>
<feature type="region of interest" description="Disordered" evidence="14">
    <location>
        <begin position="30"/>
        <end position="154"/>
    </location>
</feature>
<dbReference type="STRING" id="81972.D7M6R8"/>
<evidence type="ECO:0000256" key="15">
    <source>
        <dbReference type="SAM" id="SignalP"/>
    </source>
</evidence>
<evidence type="ECO:0000313" key="17">
    <source>
        <dbReference type="Proteomes" id="UP000008694"/>
    </source>
</evidence>
<comment type="similarity">
    <text evidence="4">Belongs to the aldose epimerase family.</text>
</comment>
<evidence type="ECO:0000256" key="3">
    <source>
        <dbReference type="ARBA" id="ARBA00004496"/>
    </source>
</evidence>
<evidence type="ECO:0000256" key="12">
    <source>
        <dbReference type="ARBA" id="ARBA00032729"/>
    </source>
</evidence>
<dbReference type="SUPFAM" id="SSF74650">
    <property type="entry name" value="Galactose mutarotase-like"/>
    <property type="match status" value="1"/>
</dbReference>
<dbReference type="AlphaFoldDB" id="D7M6R8"/>
<reference evidence="17" key="1">
    <citation type="journal article" date="2011" name="Nat. Genet.">
        <title>The Arabidopsis lyrata genome sequence and the basis of rapid genome size change.</title>
        <authorList>
            <person name="Hu T.T."/>
            <person name="Pattyn P."/>
            <person name="Bakker E.G."/>
            <person name="Cao J."/>
            <person name="Cheng J.-F."/>
            <person name="Clark R.M."/>
            <person name="Fahlgren N."/>
            <person name="Fawcett J.A."/>
            <person name="Grimwood J."/>
            <person name="Gundlach H."/>
            <person name="Haberer G."/>
            <person name="Hollister J.D."/>
            <person name="Ossowski S."/>
            <person name="Ottilar R.P."/>
            <person name="Salamov A.A."/>
            <person name="Schneeberger K."/>
            <person name="Spannagl M."/>
            <person name="Wang X."/>
            <person name="Yang L."/>
            <person name="Nasrallah M.E."/>
            <person name="Bergelson J."/>
            <person name="Carrington J.C."/>
            <person name="Gaut B.S."/>
            <person name="Schmutz J."/>
            <person name="Mayer K.F.X."/>
            <person name="Van de Peer Y."/>
            <person name="Grigoriev I.V."/>
            <person name="Nordborg M."/>
            <person name="Weigel D."/>
            <person name="Guo Y.-L."/>
        </authorList>
    </citation>
    <scope>NUCLEOTIDE SEQUENCE [LARGE SCALE GENOMIC DNA]</scope>
    <source>
        <strain evidence="17">cv. MN47</strain>
    </source>
</reference>
<evidence type="ECO:0000256" key="14">
    <source>
        <dbReference type="SAM" id="MobiDB-lite"/>
    </source>
</evidence>
<feature type="compositionally biased region" description="Acidic residues" evidence="14">
    <location>
        <begin position="121"/>
        <end position="150"/>
    </location>
</feature>
<keyword evidence="9" id="KW-0597">Phosphoprotein</keyword>
<evidence type="ECO:0000256" key="5">
    <source>
        <dbReference type="ARBA" id="ARBA00011245"/>
    </source>
</evidence>
<dbReference type="HOGENOM" id="CLU_031753_1_0_1"/>
<comment type="catalytic activity">
    <reaction evidence="1">
        <text>alpha-D-glucose = beta-D-glucose</text>
        <dbReference type="Rhea" id="RHEA:10264"/>
        <dbReference type="ChEBI" id="CHEBI:15903"/>
        <dbReference type="ChEBI" id="CHEBI:17925"/>
        <dbReference type="EC" id="5.1.3.3"/>
    </reaction>
</comment>
<accession>D7M6R8</accession>
<dbReference type="InterPro" id="IPR014718">
    <property type="entry name" value="GH-type_carb-bd"/>
</dbReference>
<dbReference type="Gene3D" id="2.70.98.10">
    <property type="match status" value="1"/>
</dbReference>
<dbReference type="FunFam" id="2.70.98.10:FF:000003">
    <property type="entry name" value="Aldose 1-epimerase"/>
    <property type="match status" value="1"/>
</dbReference>
<proteinExistence type="inferred from homology"/>
<evidence type="ECO:0000256" key="10">
    <source>
        <dbReference type="ARBA" id="ARBA00023235"/>
    </source>
</evidence>
<dbReference type="eggNOG" id="KOG1604">
    <property type="taxonomic scope" value="Eukaryota"/>
</dbReference>
<evidence type="ECO:0000256" key="4">
    <source>
        <dbReference type="ARBA" id="ARBA00006206"/>
    </source>
</evidence>